<name>A0A8B4H871_9CORY</name>
<evidence type="ECO:0000313" key="2">
    <source>
        <dbReference type="EMBL" id="SPW28697.1"/>
    </source>
</evidence>
<evidence type="ECO:0000256" key="1">
    <source>
        <dbReference type="SAM" id="MobiDB-lite"/>
    </source>
</evidence>
<comment type="caution">
    <text evidence="2">The sequence shown here is derived from an EMBL/GenBank/DDBJ whole genome shotgun (WGS) entry which is preliminary data.</text>
</comment>
<proteinExistence type="predicted"/>
<reference evidence="2 3" key="1">
    <citation type="submission" date="2018-06" db="EMBL/GenBank/DDBJ databases">
        <authorList>
            <consortium name="Pathogen Informatics"/>
            <person name="Doyle S."/>
        </authorList>
    </citation>
    <scope>NUCLEOTIDE SEQUENCE [LARGE SCALE GENOMIC DNA]</scope>
    <source>
        <strain evidence="2 3">NCTC10254</strain>
    </source>
</reference>
<dbReference type="EMBL" id="UARK01000011">
    <property type="protein sequence ID" value="SPW28697.1"/>
    <property type="molecule type" value="Genomic_DNA"/>
</dbReference>
<evidence type="ECO:0000313" key="3">
    <source>
        <dbReference type="Proteomes" id="UP000249886"/>
    </source>
</evidence>
<dbReference type="Proteomes" id="UP000249886">
    <property type="component" value="Unassembled WGS sequence"/>
</dbReference>
<organism evidence="2 3">
    <name type="scientific">Corynebacterium matruchotii</name>
    <dbReference type="NCBI Taxonomy" id="43768"/>
    <lineage>
        <taxon>Bacteria</taxon>
        <taxon>Bacillati</taxon>
        <taxon>Actinomycetota</taxon>
        <taxon>Actinomycetes</taxon>
        <taxon>Mycobacteriales</taxon>
        <taxon>Corynebacteriaceae</taxon>
        <taxon>Corynebacterium</taxon>
    </lineage>
</organism>
<gene>
    <name evidence="2" type="ORF">NCTC10254_01644</name>
</gene>
<feature type="region of interest" description="Disordered" evidence="1">
    <location>
        <begin position="1"/>
        <end position="32"/>
    </location>
</feature>
<sequence>MLAPWPTSRYAPEPSSANDSPPPATVGMRSESTTVMPRLRLRITTSTSPNRWILAWGKRRSADMFRVLRARSCRTMTAPIPSRARFSGVG</sequence>
<protein>
    <submittedName>
        <fullName evidence="2">Uncharacterized protein</fullName>
    </submittedName>
</protein>
<dbReference type="AlphaFoldDB" id="A0A8B4H871"/>
<accession>A0A8B4H871</accession>